<protein>
    <submittedName>
        <fullName evidence="3">Uncharacterized protein</fullName>
    </submittedName>
</protein>
<evidence type="ECO:0000313" key="3">
    <source>
        <dbReference type="EMBL" id="SFV64447.1"/>
    </source>
</evidence>
<keyword evidence="2" id="KW-1133">Transmembrane helix</keyword>
<evidence type="ECO:0000256" key="1">
    <source>
        <dbReference type="SAM" id="Coils"/>
    </source>
</evidence>
<keyword evidence="1" id="KW-0175">Coiled coil</keyword>
<name>A0A1W1CFE3_9ZZZZ</name>
<organism evidence="3">
    <name type="scientific">hydrothermal vent metagenome</name>
    <dbReference type="NCBI Taxonomy" id="652676"/>
    <lineage>
        <taxon>unclassified sequences</taxon>
        <taxon>metagenomes</taxon>
        <taxon>ecological metagenomes</taxon>
    </lineage>
</organism>
<gene>
    <name evidence="3" type="ORF">MNB_SV-9-52</name>
</gene>
<reference evidence="3" key="1">
    <citation type="submission" date="2016-10" db="EMBL/GenBank/DDBJ databases">
        <authorList>
            <person name="de Groot N.N."/>
        </authorList>
    </citation>
    <scope>NUCLEOTIDE SEQUENCE</scope>
</reference>
<keyword evidence="2" id="KW-0472">Membrane</keyword>
<sequence>MFTGCDSLDKVEEIIQIPKKLAEADKKVKQIEKKQAEMKKSLDYYKNKEKEATSYIDYLYIFIFVLVSLYIMKFIVTKSIKFINRG</sequence>
<accession>A0A1W1CFE3</accession>
<feature type="coiled-coil region" evidence="1">
    <location>
        <begin position="19"/>
        <end position="51"/>
    </location>
</feature>
<feature type="transmembrane region" description="Helical" evidence="2">
    <location>
        <begin position="58"/>
        <end position="76"/>
    </location>
</feature>
<dbReference type="EMBL" id="FPHG01000067">
    <property type="protein sequence ID" value="SFV64447.1"/>
    <property type="molecule type" value="Genomic_DNA"/>
</dbReference>
<keyword evidence="2" id="KW-0812">Transmembrane</keyword>
<dbReference type="AlphaFoldDB" id="A0A1W1CFE3"/>
<proteinExistence type="predicted"/>
<evidence type="ECO:0000256" key="2">
    <source>
        <dbReference type="SAM" id="Phobius"/>
    </source>
</evidence>